<keyword evidence="3" id="KW-0175">Coiled coil</keyword>
<evidence type="ECO:0000256" key="3">
    <source>
        <dbReference type="ARBA" id="ARBA00023054"/>
    </source>
</evidence>
<dbReference type="GO" id="GO:0009421">
    <property type="term" value="C:bacterial-type flagellum filament cap"/>
    <property type="evidence" value="ECO:0007669"/>
    <property type="project" value="InterPro"/>
</dbReference>
<feature type="domain" description="Flagellar hook-associated protein 2 N-terminal" evidence="6">
    <location>
        <begin position="9"/>
        <end position="105"/>
    </location>
</feature>
<name>A0A4Y1YMG5_9PROT</name>
<gene>
    <name evidence="8" type="ORF">Nstercoris_01613</name>
</gene>
<dbReference type="PANTHER" id="PTHR30288">
    <property type="entry name" value="FLAGELLAR CAP/ASSEMBLY PROTEIN FLID"/>
    <property type="match status" value="1"/>
</dbReference>
<dbReference type="EMBL" id="AP019755">
    <property type="protein sequence ID" value="BBL35350.1"/>
    <property type="molecule type" value="Genomic_DNA"/>
</dbReference>
<dbReference type="Proteomes" id="UP000316473">
    <property type="component" value="Chromosome"/>
</dbReference>
<dbReference type="InterPro" id="IPR003481">
    <property type="entry name" value="FliD_N"/>
</dbReference>
<reference evidence="8 9" key="1">
    <citation type="submission" date="2019-06" db="EMBL/GenBank/DDBJ databases">
        <title>Nitrosomonas stercoris KYUHI-S whole genome shotgun sequence.</title>
        <authorList>
            <person name="Nakagawa T."/>
            <person name="Tsuchiya Y."/>
            <person name="Takahashi R."/>
        </authorList>
    </citation>
    <scope>NUCLEOTIDE SEQUENCE [LARGE SCALE GENOMIC DNA]</scope>
    <source>
        <strain evidence="8 9">KYUHI-S</strain>
    </source>
</reference>
<comment type="similarity">
    <text evidence="1 5">Belongs to the FliD family.</text>
</comment>
<dbReference type="GO" id="GO:0005576">
    <property type="term" value="C:extracellular region"/>
    <property type="evidence" value="ECO:0007669"/>
    <property type="project" value="UniProtKB-SubCell"/>
</dbReference>
<evidence type="ECO:0000259" key="6">
    <source>
        <dbReference type="Pfam" id="PF02465"/>
    </source>
</evidence>
<keyword evidence="9" id="KW-1185">Reference proteome</keyword>
<evidence type="ECO:0000313" key="9">
    <source>
        <dbReference type="Proteomes" id="UP000316473"/>
    </source>
</evidence>
<keyword evidence="5" id="KW-0964">Secreted</keyword>
<comment type="subcellular location">
    <subcellularLocation>
        <location evidence="5">Secreted</location>
    </subcellularLocation>
    <subcellularLocation>
        <location evidence="5">Bacterial flagellum</location>
    </subcellularLocation>
</comment>
<evidence type="ECO:0000256" key="1">
    <source>
        <dbReference type="ARBA" id="ARBA00009764"/>
    </source>
</evidence>
<protein>
    <recommendedName>
        <fullName evidence="5">Flagellar hook-associated protein 2</fullName>
        <shortName evidence="5">HAP2</shortName>
    </recommendedName>
    <alternativeName>
        <fullName evidence="5">Flagellar cap protein</fullName>
    </alternativeName>
</protein>
<keyword evidence="8" id="KW-0282">Flagellum</keyword>
<keyword evidence="8" id="KW-0966">Cell projection</keyword>
<evidence type="ECO:0000259" key="7">
    <source>
        <dbReference type="Pfam" id="PF07195"/>
    </source>
</evidence>
<comment type="subunit">
    <text evidence="2 5">Homopentamer.</text>
</comment>
<evidence type="ECO:0000256" key="4">
    <source>
        <dbReference type="ARBA" id="ARBA00023143"/>
    </source>
</evidence>
<dbReference type="GO" id="GO:0007155">
    <property type="term" value="P:cell adhesion"/>
    <property type="evidence" value="ECO:0007669"/>
    <property type="project" value="InterPro"/>
</dbReference>
<keyword evidence="4 5" id="KW-0975">Bacterial flagellum</keyword>
<dbReference type="AlphaFoldDB" id="A0A4Y1YMG5"/>
<evidence type="ECO:0000256" key="5">
    <source>
        <dbReference type="RuleBase" id="RU362066"/>
    </source>
</evidence>
<organism evidence="8 9">
    <name type="scientific">Nitrosomonas stercoris</name>
    <dbReference type="NCBI Taxonomy" id="1444684"/>
    <lineage>
        <taxon>Bacteria</taxon>
        <taxon>Pseudomonadati</taxon>
        <taxon>Pseudomonadota</taxon>
        <taxon>Betaproteobacteria</taxon>
        <taxon>Nitrosomonadales</taxon>
        <taxon>Nitrosomonadaceae</taxon>
        <taxon>Nitrosomonas</taxon>
    </lineage>
</organism>
<comment type="function">
    <text evidence="5">Required for morphogenesis and for the elongation of the flagellar filament by facilitating polymerization of the flagellin monomers at the tip of growing filament. Forms a capping structure, which prevents flagellin subunits (transported through the central channel of the flagellum) from leaking out without polymerization at the distal end.</text>
</comment>
<dbReference type="GO" id="GO:0071973">
    <property type="term" value="P:bacterial-type flagellum-dependent cell motility"/>
    <property type="evidence" value="ECO:0007669"/>
    <property type="project" value="TreeGrafter"/>
</dbReference>
<dbReference type="PANTHER" id="PTHR30288:SF0">
    <property type="entry name" value="FLAGELLAR HOOK-ASSOCIATED PROTEIN 2"/>
    <property type="match status" value="1"/>
</dbReference>
<dbReference type="Pfam" id="PF07195">
    <property type="entry name" value="FliD_C"/>
    <property type="match status" value="1"/>
</dbReference>
<dbReference type="GO" id="GO:0009424">
    <property type="term" value="C:bacterial-type flagellum hook"/>
    <property type="evidence" value="ECO:0007669"/>
    <property type="project" value="UniProtKB-UniRule"/>
</dbReference>
<feature type="domain" description="Flagellar hook-associated protein 2 C-terminal" evidence="7">
    <location>
        <begin position="229"/>
        <end position="456"/>
    </location>
</feature>
<dbReference type="InterPro" id="IPR010809">
    <property type="entry name" value="FliD_C"/>
</dbReference>
<dbReference type="KEGG" id="nst:Nstercoris_01613"/>
<evidence type="ECO:0000256" key="2">
    <source>
        <dbReference type="ARBA" id="ARBA00011255"/>
    </source>
</evidence>
<accession>A0A4Y1YMG5</accession>
<evidence type="ECO:0000313" key="8">
    <source>
        <dbReference type="EMBL" id="BBL35350.1"/>
    </source>
</evidence>
<dbReference type="Pfam" id="PF02465">
    <property type="entry name" value="FliD_N"/>
    <property type="match status" value="1"/>
</dbReference>
<proteinExistence type="inferred from homology"/>
<sequence>MLSSPGIGSGLDISGIISKLMQVEQRPLTQLDTKEAKQQTQLSAFGSLKSALSSFQDSVKTLAKPNLFNDYKATLADTTLATASTSSDAIAGTHDIKVLSLAQAQKIASETFATTDTVIGSGTLTINFGTYNEDGSFTANTEKVAQTVTIDPEKSTLADIRTAINAANAGVTASIVNDGSGNRLVIAAEDSGLTNALQITVDNASGDLSKLAFDGSAGGGSGMFETVAAQDAEMIIDGIAITKSSNTISDALEGVTFNLLKADPDTSTTLTVEKNNSSVEAAVKTFVTAYNELEKTIGNLSRYDAANKQAAVLTGDSTVRTVQSRVRSMLTANQPAGGIYGLSEIGISFQKDGTLQLDASKLSEALNNPDKNVATFFGDIPGETTPSTPGFMSQLDQLIDGMVRSDGLINSRIDGINSTIKNIGQQREALNYRLEETEKRLLAQFTALDSMIASMTQTSNYLQQQLANLPKIGDK</sequence>
<keyword evidence="8" id="KW-0969">Cilium</keyword>
<dbReference type="InterPro" id="IPR040026">
    <property type="entry name" value="FliD"/>
</dbReference>